<sequence>MKKLILSLLIFFSGLQIVQAQIEYKTIPSNIMQEKRKIKIQLPRSYSQQNKKKYPIFIVMDGEYLFEPFAGMIDYLSYWEEIPEAIVVGVMQQPNRKLEMQVDEETYLPFAQGEDFFDFLDIELLPYIQENYRTSLMSIIAGHNLSANFMNFFLFRNDESFQGYINLSPTFTPEMPLRIKKALRRKKSKVWYYVAHGKQENNETKKEIKDFAEAMESIENQQLSFLYDEIDQATHYTMVAQSIPKALDFIFTSFRPITNQEYEDKLLTVANPVKYLEDKYLDISSLYTMDFDIRVNDLMFVSKAIEETENWELYKDLSKLAKKNHPNTLLESYFLARHYQEIGKPKKALRHYQDAYGFEPIGPLNKELMLMRAEEIKEVFGY</sequence>
<dbReference type="Gene3D" id="1.25.40.10">
    <property type="entry name" value="Tetratricopeptide repeat domain"/>
    <property type="match status" value="1"/>
</dbReference>
<feature type="chain" id="PRO_5037905054" evidence="1">
    <location>
        <begin position="21"/>
        <end position="382"/>
    </location>
</feature>
<dbReference type="InterPro" id="IPR011990">
    <property type="entry name" value="TPR-like_helical_dom_sf"/>
</dbReference>
<dbReference type="Pfam" id="PF00756">
    <property type="entry name" value="Esterase"/>
    <property type="match status" value="1"/>
</dbReference>
<organism evidence="2 3">
    <name type="scientific">Psychroflexus maritimus</name>
    <dbReference type="NCBI Taxonomy" id="2714865"/>
    <lineage>
        <taxon>Bacteria</taxon>
        <taxon>Pseudomonadati</taxon>
        <taxon>Bacteroidota</taxon>
        <taxon>Flavobacteriia</taxon>
        <taxon>Flavobacteriales</taxon>
        <taxon>Flavobacteriaceae</taxon>
        <taxon>Psychroflexus</taxon>
    </lineage>
</organism>
<evidence type="ECO:0000256" key="1">
    <source>
        <dbReference type="SAM" id="SignalP"/>
    </source>
</evidence>
<dbReference type="Gene3D" id="3.40.50.1820">
    <property type="entry name" value="alpha/beta hydrolase"/>
    <property type="match status" value="1"/>
</dbReference>
<feature type="signal peptide" evidence="1">
    <location>
        <begin position="1"/>
        <end position="20"/>
    </location>
</feature>
<dbReference type="AlphaFoldDB" id="A0A967AEU6"/>
<keyword evidence="3" id="KW-1185">Reference proteome</keyword>
<dbReference type="InterPro" id="IPR029058">
    <property type="entry name" value="AB_hydrolase_fold"/>
</dbReference>
<dbReference type="EMBL" id="JAANAS010000033">
    <property type="protein sequence ID" value="NGZ89206.1"/>
    <property type="molecule type" value="Genomic_DNA"/>
</dbReference>
<evidence type="ECO:0000313" key="2">
    <source>
        <dbReference type="EMBL" id="NGZ89206.1"/>
    </source>
</evidence>
<name>A0A967AEU6_9FLAO</name>
<keyword evidence="1" id="KW-0732">Signal</keyword>
<dbReference type="PANTHER" id="PTHR48098:SF6">
    <property type="entry name" value="FERRI-BACILLIBACTIN ESTERASE BESA"/>
    <property type="match status" value="1"/>
</dbReference>
<reference evidence="2" key="1">
    <citation type="submission" date="2020-03" db="EMBL/GenBank/DDBJ databases">
        <title>Psychroflexus Maritimus sp. nov., isolate from marine sediment.</title>
        <authorList>
            <person name="Zhong Y.-L."/>
        </authorList>
    </citation>
    <scope>NUCLEOTIDE SEQUENCE</scope>
    <source>
        <strain evidence="2">C1</strain>
    </source>
</reference>
<dbReference type="SUPFAM" id="SSF53474">
    <property type="entry name" value="alpha/beta-Hydrolases"/>
    <property type="match status" value="1"/>
</dbReference>
<proteinExistence type="predicted"/>
<dbReference type="PANTHER" id="PTHR48098">
    <property type="entry name" value="ENTEROCHELIN ESTERASE-RELATED"/>
    <property type="match status" value="1"/>
</dbReference>
<gene>
    <name evidence="2" type="ORF">G7034_02960</name>
</gene>
<comment type="caution">
    <text evidence="2">The sequence shown here is derived from an EMBL/GenBank/DDBJ whole genome shotgun (WGS) entry which is preliminary data.</text>
</comment>
<dbReference type="RefSeq" id="WP_166399473.1">
    <property type="nucleotide sequence ID" value="NZ_JAANAS010000033.1"/>
</dbReference>
<dbReference type="Proteomes" id="UP000643701">
    <property type="component" value="Unassembled WGS sequence"/>
</dbReference>
<accession>A0A967AEU6</accession>
<dbReference type="InterPro" id="IPR000801">
    <property type="entry name" value="Esterase-like"/>
</dbReference>
<dbReference type="InterPro" id="IPR050583">
    <property type="entry name" value="Mycobacterial_A85_antigen"/>
</dbReference>
<protein>
    <submittedName>
        <fullName evidence="2">Esterase</fullName>
    </submittedName>
</protein>
<evidence type="ECO:0000313" key="3">
    <source>
        <dbReference type="Proteomes" id="UP000643701"/>
    </source>
</evidence>